<dbReference type="HOGENOM" id="CLU_3407371_0_0_10"/>
<sequence>SIDEIEKLDKYICQLYKLSQEEVEFIENL</sequence>
<feature type="non-terminal residue" evidence="1">
    <location>
        <position position="1"/>
    </location>
</feature>
<reference evidence="1 2" key="1">
    <citation type="submission" date="2011-04" db="EMBL/GenBank/DDBJ databases">
        <title>The Genome Sequence of Dysgonomonas gadei ATCC BAA-286.</title>
        <authorList>
            <consortium name="The Broad Institute Genome Sequencing Platform"/>
            <person name="Earl A."/>
            <person name="Ward D."/>
            <person name="Feldgarden M."/>
            <person name="Gevers D."/>
            <person name="Pudlo N."/>
            <person name="Martens E."/>
            <person name="Allen-Vercoe E."/>
            <person name="Young S.K."/>
            <person name="Zeng Q."/>
            <person name="Gargeya S."/>
            <person name="Fitzgerald M."/>
            <person name="Haas B."/>
            <person name="Abouelleil A."/>
            <person name="Alvarado L."/>
            <person name="Arachchi H.M."/>
            <person name="Berlin A."/>
            <person name="Brown A."/>
            <person name="Chapman S.B."/>
            <person name="Chen Z."/>
            <person name="Dunbar C."/>
            <person name="Freedman E."/>
            <person name="Gearin G."/>
            <person name="Gellesch M."/>
            <person name="Goldberg J."/>
            <person name="Griggs A."/>
            <person name="Gujja S."/>
            <person name="Heiman D."/>
            <person name="Howarth C."/>
            <person name="Larson L."/>
            <person name="Lui A."/>
            <person name="MacDonald P.J.P."/>
            <person name="Mehta T."/>
            <person name="Montmayeur A."/>
            <person name="Murphy C."/>
            <person name="Neiman D."/>
            <person name="Pearson M."/>
            <person name="Priest M."/>
            <person name="Roberts A."/>
            <person name="Saif S."/>
            <person name="Shea T."/>
            <person name="Shenoy N."/>
            <person name="Sisk P."/>
            <person name="Stolte C."/>
            <person name="Sykes S."/>
            <person name="Yandava C."/>
            <person name="Wortman J."/>
            <person name="Nusbaum C."/>
            <person name="Birren B."/>
        </authorList>
    </citation>
    <scope>NUCLEOTIDE SEQUENCE [LARGE SCALE GENOMIC DNA]</scope>
    <source>
        <strain evidence="1 2">ATCC BAA-286</strain>
    </source>
</reference>
<protein>
    <submittedName>
        <fullName evidence="1">Uncharacterized protein</fullName>
    </submittedName>
</protein>
<accession>F5J2I4</accession>
<proteinExistence type="predicted"/>
<comment type="caution">
    <text evidence="1">The sequence shown here is derived from an EMBL/GenBank/DDBJ whole genome shotgun (WGS) entry which is preliminary data.</text>
</comment>
<gene>
    <name evidence="1" type="ORF">HMPREF9455_03551</name>
</gene>
<name>F5J2I4_9BACT</name>
<evidence type="ECO:0000313" key="2">
    <source>
        <dbReference type="Proteomes" id="UP000004913"/>
    </source>
</evidence>
<keyword evidence="2" id="KW-1185">Reference proteome</keyword>
<organism evidence="1 2">
    <name type="scientific">Dysgonomonas gadei ATCC BAA-286</name>
    <dbReference type="NCBI Taxonomy" id="742766"/>
    <lineage>
        <taxon>Bacteria</taxon>
        <taxon>Pseudomonadati</taxon>
        <taxon>Bacteroidota</taxon>
        <taxon>Bacteroidia</taxon>
        <taxon>Bacteroidales</taxon>
        <taxon>Dysgonomonadaceae</taxon>
        <taxon>Dysgonomonas</taxon>
    </lineage>
</organism>
<evidence type="ECO:0000313" key="1">
    <source>
        <dbReference type="EMBL" id="EGK00085.1"/>
    </source>
</evidence>
<dbReference type="EMBL" id="ADLV01000042">
    <property type="protein sequence ID" value="EGK00085.1"/>
    <property type="molecule type" value="Genomic_DNA"/>
</dbReference>
<dbReference type="Proteomes" id="UP000004913">
    <property type="component" value="Unassembled WGS sequence"/>
</dbReference>
<dbReference type="AlphaFoldDB" id="F5J2I4"/>